<comment type="caution">
    <text evidence="1">The sequence shown here is derived from an EMBL/GenBank/DDBJ whole genome shotgun (WGS) entry which is preliminary data.</text>
</comment>
<gene>
    <name evidence="1" type="ORF">P378_13020</name>
</gene>
<keyword evidence="2" id="KW-1185">Reference proteome</keyword>
<evidence type="ECO:0000313" key="1">
    <source>
        <dbReference type="EMBL" id="PHJ38004.1"/>
    </source>
</evidence>
<sequence>MVNLTETCADENPVQIITDYAVDKNTVDDTQMLKNRLPVIQEKMKITDLYVDGGYYSEEVELKAQDSGTTVYYTDMTGKKPASNKIPLTSFTIKDNKIIVSCPDCII</sequence>
<organism evidence="1 2">
    <name type="scientific">Desulforamulus profundi</name>
    <dbReference type="NCBI Taxonomy" id="1383067"/>
    <lineage>
        <taxon>Bacteria</taxon>
        <taxon>Bacillati</taxon>
        <taxon>Bacillota</taxon>
        <taxon>Clostridia</taxon>
        <taxon>Eubacteriales</taxon>
        <taxon>Peptococcaceae</taxon>
        <taxon>Desulforamulus</taxon>
    </lineage>
</organism>
<protein>
    <recommendedName>
        <fullName evidence="3">Transposase IS4-like domain-containing protein</fullName>
    </recommendedName>
</protein>
<dbReference type="EMBL" id="AWQQ01000067">
    <property type="protein sequence ID" value="PHJ38004.1"/>
    <property type="molecule type" value="Genomic_DNA"/>
</dbReference>
<name>A0A2C6MEG1_9FIRM</name>
<evidence type="ECO:0000313" key="2">
    <source>
        <dbReference type="Proteomes" id="UP000222564"/>
    </source>
</evidence>
<reference evidence="1 2" key="1">
    <citation type="submission" date="2013-09" db="EMBL/GenBank/DDBJ databases">
        <title>Biodegradation of hydrocarbons in the deep terrestrial subsurface : characterization of a microbial consortium composed of two Desulfotomaculum species originating from a deep geological formation.</title>
        <authorList>
            <person name="Aullo T."/>
            <person name="Berlendis S."/>
            <person name="Lascourreges J.-F."/>
            <person name="Dessort D."/>
            <person name="Saint-Laurent S."/>
            <person name="Schraauwers B."/>
            <person name="Mas J."/>
            <person name="Magot M."/>
            <person name="Ranchou-Peyruse A."/>
        </authorList>
    </citation>
    <scope>NUCLEOTIDE SEQUENCE [LARGE SCALE GENOMIC DNA]</scope>
    <source>
        <strain evidence="1 2">Bs107</strain>
    </source>
</reference>
<dbReference type="Proteomes" id="UP000222564">
    <property type="component" value="Unassembled WGS sequence"/>
</dbReference>
<proteinExistence type="predicted"/>
<dbReference type="AlphaFoldDB" id="A0A2C6MEG1"/>
<accession>A0A2C6MEG1</accession>
<evidence type="ECO:0008006" key="3">
    <source>
        <dbReference type="Google" id="ProtNLM"/>
    </source>
</evidence>